<organism evidence="2">
    <name type="scientific">Lotharella globosa</name>
    <dbReference type="NCBI Taxonomy" id="91324"/>
    <lineage>
        <taxon>Eukaryota</taxon>
        <taxon>Sar</taxon>
        <taxon>Rhizaria</taxon>
        <taxon>Cercozoa</taxon>
        <taxon>Chlorarachniophyceae</taxon>
        <taxon>Lotharella</taxon>
    </lineage>
</organism>
<dbReference type="EMBL" id="HBIV01038651">
    <property type="protein sequence ID" value="CAE0675697.1"/>
    <property type="molecule type" value="Transcribed_RNA"/>
</dbReference>
<evidence type="ECO:0000313" key="2">
    <source>
        <dbReference type="EMBL" id="CAE0675697.1"/>
    </source>
</evidence>
<name>A0A7S3Z8V7_9EUKA</name>
<feature type="compositionally biased region" description="Basic and acidic residues" evidence="1">
    <location>
        <begin position="210"/>
        <end position="232"/>
    </location>
</feature>
<feature type="compositionally biased region" description="Basic and acidic residues" evidence="1">
    <location>
        <begin position="309"/>
        <end position="321"/>
    </location>
</feature>
<feature type="compositionally biased region" description="Basic and acidic residues" evidence="1">
    <location>
        <begin position="239"/>
        <end position="251"/>
    </location>
</feature>
<evidence type="ECO:0000256" key="1">
    <source>
        <dbReference type="SAM" id="MobiDB-lite"/>
    </source>
</evidence>
<accession>A0A7S3Z8V7</accession>
<protein>
    <submittedName>
        <fullName evidence="2">Uncharacterized protein</fullName>
    </submittedName>
</protein>
<dbReference type="AlphaFoldDB" id="A0A7S3Z8V7"/>
<reference evidence="2" key="1">
    <citation type="submission" date="2021-01" db="EMBL/GenBank/DDBJ databases">
        <authorList>
            <person name="Corre E."/>
            <person name="Pelletier E."/>
            <person name="Niang G."/>
            <person name="Scheremetjew M."/>
            <person name="Finn R."/>
            <person name="Kale V."/>
            <person name="Holt S."/>
            <person name="Cochrane G."/>
            <person name="Meng A."/>
            <person name="Brown T."/>
            <person name="Cohen L."/>
        </authorList>
    </citation>
    <scope>NUCLEOTIDE SEQUENCE</scope>
    <source>
        <strain evidence="2">CCCM811</strain>
    </source>
</reference>
<proteinExistence type="predicted"/>
<feature type="region of interest" description="Disordered" evidence="1">
    <location>
        <begin position="196"/>
        <end position="374"/>
    </location>
</feature>
<gene>
    <name evidence="2" type="ORF">LGLO00237_LOCUS27474</name>
</gene>
<sequence>MRAHVPGRGHAPPVANNDEITFAEFLFSSLGHARPPTRANFGTAFNSGLCVPMATACDDEGCIDVCCCMVACCNPACYSLHMYEEFVVPSPSTNCMWFLGCCSCPLGWPIGWAVAFRVRRKLKERYGISEHIDDFSRDCCMCCFLPCHIAQLQREARYRGTILYSAYPCVGPCLACCIQTSENERMRERYRWMNEHARGGGRGPMGPPGIEERKMEENKTEARPGGGHRDDAPLPADTPAHRDLDGKHRDAAFPPQTETPAHREIDGKQGVQFSIGTVDDPDGDVGGYPLPGSDTPANRAGFPLQADTPAHRDTDEKHPITDDAGGSGFVDILSPGGVAAFETETQNEDTNPTETPRAQEEGENVDTTTGNIPE</sequence>
<feature type="compositionally biased region" description="Polar residues" evidence="1">
    <location>
        <begin position="365"/>
        <end position="374"/>
    </location>
</feature>